<feature type="compositionally biased region" description="Pro residues" evidence="1">
    <location>
        <begin position="46"/>
        <end position="62"/>
    </location>
</feature>
<dbReference type="RefSeq" id="WP_142514126.1">
    <property type="nucleotide sequence ID" value="NZ_CABGGW010000045.1"/>
</dbReference>
<feature type="compositionally biased region" description="Basic and acidic residues" evidence="1">
    <location>
        <begin position="77"/>
        <end position="86"/>
    </location>
</feature>
<evidence type="ECO:0000313" key="2">
    <source>
        <dbReference type="EMBL" id="VUS88910.1"/>
    </source>
</evidence>
<evidence type="ECO:0000313" key="3">
    <source>
        <dbReference type="Proteomes" id="UP000317374"/>
    </source>
</evidence>
<organism evidence="2 3">
    <name type="scientific">Klebsiella huaxiensis</name>
    <dbReference type="NCBI Taxonomy" id="2153354"/>
    <lineage>
        <taxon>Bacteria</taxon>
        <taxon>Pseudomonadati</taxon>
        <taxon>Pseudomonadota</taxon>
        <taxon>Gammaproteobacteria</taxon>
        <taxon>Enterobacterales</taxon>
        <taxon>Enterobacteriaceae</taxon>
        <taxon>Klebsiella/Raoultella group</taxon>
        <taxon>Klebsiella</taxon>
    </lineage>
</organism>
<feature type="compositionally biased region" description="Low complexity" evidence="1">
    <location>
        <begin position="29"/>
        <end position="45"/>
    </location>
</feature>
<dbReference type="EMBL" id="CABGGW010000045">
    <property type="protein sequence ID" value="VUS88910.1"/>
    <property type="molecule type" value="Genomic_DNA"/>
</dbReference>
<dbReference type="AlphaFoldDB" id="A0A564M5C3"/>
<dbReference type="Proteomes" id="UP000317374">
    <property type="component" value="Unassembled WGS sequence"/>
</dbReference>
<name>A0A564M5C3_9ENTR</name>
<protein>
    <submittedName>
        <fullName evidence="2">Uncharacterized protein</fullName>
    </submittedName>
</protein>
<accession>A0A564M5C3</accession>
<feature type="region of interest" description="Disordered" evidence="1">
    <location>
        <begin position="12"/>
        <end position="125"/>
    </location>
</feature>
<proteinExistence type="predicted"/>
<feature type="compositionally biased region" description="Low complexity" evidence="1">
    <location>
        <begin position="12"/>
        <end position="22"/>
    </location>
</feature>
<gene>
    <name evidence="2" type="ORF">SB6422_02773</name>
</gene>
<dbReference type="OrthoDB" id="7567940at2"/>
<sequence length="321" mass="35876">MLFRNMFLKYYAPADENGDPGAPAGGAPEGAEPPESGQQGEQGKPNPNPNPLNTDDPPPPAVPQKFPDNWRDQLAGDDAKYRKQLERYASPEALAKAHRELQSKMSSGEFRAAKLPENPTEEELTQWRKDNGVPEKADDYLADLPSGIVLGDEDKERVSSFLEAMHGKNVSKEHVQAAIEWNQQMVEQEMQARYDRNVEAQQKTEDALRQEWGPEYRRNINLINGMLDGLSKDAKDSFLGAQTGDGVSIFNNPDVAKWLVDVARAVNPVATVVPGASNPQAINDEIATLEKRMRDDYEGWFKDEASQTRLRQLYEAQERLG</sequence>
<evidence type="ECO:0000256" key="1">
    <source>
        <dbReference type="SAM" id="MobiDB-lite"/>
    </source>
</evidence>
<reference evidence="2 3" key="1">
    <citation type="submission" date="2019-07" db="EMBL/GenBank/DDBJ databases">
        <authorList>
            <person name="Brisse S."/>
            <person name="Rodrigues C."/>
            <person name="Thorpe H."/>
        </authorList>
    </citation>
    <scope>NUCLEOTIDE SEQUENCE [LARGE SCALE GENOMIC DNA]</scope>
    <source>
        <strain evidence="2">SB6422</strain>
    </source>
</reference>